<keyword evidence="17" id="KW-1185">Reference proteome</keyword>
<dbReference type="CDD" id="cd11065">
    <property type="entry name" value="CYP64-like"/>
    <property type="match status" value="1"/>
</dbReference>
<dbReference type="PROSITE" id="PS00086">
    <property type="entry name" value="CYTOCHROME_P450"/>
    <property type="match status" value="1"/>
</dbReference>
<feature type="binding site" description="axial binding residue" evidence="13">
    <location>
        <position position="437"/>
    </location>
    <ligand>
        <name>heme</name>
        <dbReference type="ChEBI" id="CHEBI:30413"/>
    </ligand>
    <ligandPart>
        <name>Fe</name>
        <dbReference type="ChEBI" id="CHEBI:18248"/>
    </ligandPart>
</feature>
<evidence type="ECO:0000256" key="9">
    <source>
        <dbReference type="ARBA" id="ARBA00023002"/>
    </source>
</evidence>
<comment type="pathway">
    <text evidence="3">Secondary metabolite biosynthesis.</text>
</comment>
<keyword evidence="5 13" id="KW-0349">Heme</keyword>
<dbReference type="InterPro" id="IPR017972">
    <property type="entry name" value="Cyt_P450_CS"/>
</dbReference>
<dbReference type="GO" id="GO:0004497">
    <property type="term" value="F:monooxygenase activity"/>
    <property type="evidence" value="ECO:0007669"/>
    <property type="project" value="UniProtKB-KW"/>
</dbReference>
<accession>A0A165P3R0</accession>
<evidence type="ECO:0000256" key="5">
    <source>
        <dbReference type="ARBA" id="ARBA00022617"/>
    </source>
</evidence>
<dbReference type="EMBL" id="KV429073">
    <property type="protein sequence ID" value="KZT67723.1"/>
    <property type="molecule type" value="Genomic_DNA"/>
</dbReference>
<dbReference type="PRINTS" id="PR00463">
    <property type="entry name" value="EP450I"/>
</dbReference>
<keyword evidence="7 13" id="KW-0479">Metal-binding</keyword>
<dbReference type="InterPro" id="IPR001128">
    <property type="entry name" value="Cyt_P450"/>
</dbReference>
<evidence type="ECO:0000256" key="11">
    <source>
        <dbReference type="ARBA" id="ARBA00023033"/>
    </source>
</evidence>
<evidence type="ECO:0000256" key="4">
    <source>
        <dbReference type="ARBA" id="ARBA00010617"/>
    </source>
</evidence>
<feature type="chain" id="PRO_5007863728" evidence="15">
    <location>
        <begin position="20"/>
        <end position="510"/>
    </location>
</feature>
<evidence type="ECO:0000256" key="1">
    <source>
        <dbReference type="ARBA" id="ARBA00001971"/>
    </source>
</evidence>
<evidence type="ECO:0000256" key="7">
    <source>
        <dbReference type="ARBA" id="ARBA00022723"/>
    </source>
</evidence>
<feature type="signal peptide" evidence="15">
    <location>
        <begin position="1"/>
        <end position="19"/>
    </location>
</feature>
<keyword evidence="11 14" id="KW-0503">Monooxygenase</keyword>
<dbReference type="InterPro" id="IPR002401">
    <property type="entry name" value="Cyt_P450_E_grp-I"/>
</dbReference>
<comment type="similarity">
    <text evidence="4 14">Belongs to the cytochrome P450 family.</text>
</comment>
<reference evidence="16 17" key="1">
    <citation type="journal article" date="2016" name="Mol. Biol. Evol.">
        <title>Comparative Genomics of Early-Diverging Mushroom-Forming Fungi Provides Insights into the Origins of Lignocellulose Decay Capabilities.</title>
        <authorList>
            <person name="Nagy L.G."/>
            <person name="Riley R."/>
            <person name="Tritt A."/>
            <person name="Adam C."/>
            <person name="Daum C."/>
            <person name="Floudas D."/>
            <person name="Sun H."/>
            <person name="Yadav J.S."/>
            <person name="Pangilinan J."/>
            <person name="Larsson K.H."/>
            <person name="Matsuura K."/>
            <person name="Barry K."/>
            <person name="Labutti K."/>
            <person name="Kuo R."/>
            <person name="Ohm R.A."/>
            <person name="Bhattacharya S.S."/>
            <person name="Shirouzu T."/>
            <person name="Yoshinaga Y."/>
            <person name="Martin F.M."/>
            <person name="Grigoriev I.V."/>
            <person name="Hibbett D.S."/>
        </authorList>
    </citation>
    <scope>NUCLEOTIDE SEQUENCE [LARGE SCALE GENOMIC DNA]</scope>
    <source>
        <strain evidence="16 17">L-15889</strain>
    </source>
</reference>
<organism evidence="16 17">
    <name type="scientific">Daedalea quercina L-15889</name>
    <dbReference type="NCBI Taxonomy" id="1314783"/>
    <lineage>
        <taxon>Eukaryota</taxon>
        <taxon>Fungi</taxon>
        <taxon>Dikarya</taxon>
        <taxon>Basidiomycota</taxon>
        <taxon>Agaricomycotina</taxon>
        <taxon>Agaricomycetes</taxon>
        <taxon>Polyporales</taxon>
        <taxon>Fomitopsis</taxon>
    </lineage>
</organism>
<dbReference type="InterPro" id="IPR050364">
    <property type="entry name" value="Cytochrome_P450_fung"/>
</dbReference>
<dbReference type="AlphaFoldDB" id="A0A165P3R0"/>
<dbReference type="GO" id="GO:0016020">
    <property type="term" value="C:membrane"/>
    <property type="evidence" value="ECO:0007669"/>
    <property type="project" value="UniProtKB-SubCell"/>
</dbReference>
<keyword evidence="8" id="KW-1133">Transmembrane helix</keyword>
<dbReference type="Proteomes" id="UP000076727">
    <property type="component" value="Unassembled WGS sequence"/>
</dbReference>
<evidence type="ECO:0000256" key="13">
    <source>
        <dbReference type="PIRSR" id="PIRSR602401-1"/>
    </source>
</evidence>
<protein>
    <submittedName>
        <fullName evidence="16">Cytochrome P450</fullName>
    </submittedName>
</protein>
<comment type="cofactor">
    <cofactor evidence="1 13">
        <name>heme</name>
        <dbReference type="ChEBI" id="CHEBI:30413"/>
    </cofactor>
</comment>
<dbReference type="GO" id="GO:0020037">
    <property type="term" value="F:heme binding"/>
    <property type="evidence" value="ECO:0007669"/>
    <property type="project" value="InterPro"/>
</dbReference>
<evidence type="ECO:0000256" key="3">
    <source>
        <dbReference type="ARBA" id="ARBA00005179"/>
    </source>
</evidence>
<dbReference type="OrthoDB" id="2789670at2759"/>
<proteinExistence type="inferred from homology"/>
<keyword evidence="6" id="KW-0812">Transmembrane</keyword>
<dbReference type="Pfam" id="PF00067">
    <property type="entry name" value="p450"/>
    <property type="match status" value="1"/>
</dbReference>
<keyword evidence="9 14" id="KW-0560">Oxidoreductase</keyword>
<evidence type="ECO:0000313" key="16">
    <source>
        <dbReference type="EMBL" id="KZT67723.1"/>
    </source>
</evidence>
<dbReference type="Gene3D" id="1.10.630.10">
    <property type="entry name" value="Cytochrome P450"/>
    <property type="match status" value="1"/>
</dbReference>
<dbReference type="SUPFAM" id="SSF48264">
    <property type="entry name" value="Cytochrome P450"/>
    <property type="match status" value="1"/>
</dbReference>
<evidence type="ECO:0000256" key="15">
    <source>
        <dbReference type="SAM" id="SignalP"/>
    </source>
</evidence>
<name>A0A165P3R0_9APHY</name>
<dbReference type="InterPro" id="IPR036396">
    <property type="entry name" value="Cyt_P450_sf"/>
</dbReference>
<dbReference type="PANTHER" id="PTHR46300">
    <property type="entry name" value="P450, PUTATIVE (EUROFUNG)-RELATED-RELATED"/>
    <property type="match status" value="1"/>
</dbReference>
<dbReference type="PRINTS" id="PR00385">
    <property type="entry name" value="P450"/>
</dbReference>
<evidence type="ECO:0000256" key="8">
    <source>
        <dbReference type="ARBA" id="ARBA00022989"/>
    </source>
</evidence>
<evidence type="ECO:0000256" key="14">
    <source>
        <dbReference type="RuleBase" id="RU000461"/>
    </source>
</evidence>
<evidence type="ECO:0000256" key="12">
    <source>
        <dbReference type="ARBA" id="ARBA00023136"/>
    </source>
</evidence>
<evidence type="ECO:0000256" key="10">
    <source>
        <dbReference type="ARBA" id="ARBA00023004"/>
    </source>
</evidence>
<sequence>MSLLLTSVLVCLVAYVVLARLTRGDRRLPPGPWRLPLVGSVHHLPLEYQQKEFFRLAKTYGDVIYVQLFSRPAVILNSLQAAQDLFEKRSSKYSDRPRFTLVALMGFDLAMSIMPYGEKWRQHRRWFAAAFLDKKALESYVPIEQRETHKLLAGLLGSPDAFLAHIKRYVGALMMEIAYGHEVTSLEDEIVVLADKAVGATTEAGSPAATLIDFIPILQWIPAWMPGGGWKTRAAEVRKMVQRTSDVPYARVQAAIAAGTARPCFLWSLLEERSQSGDGSEMALEEIKSAANLVYGAGIDTTATALSAFVLSMVLHPDACKKAQEEIDHVVGDSRLPDFGDRSSLPYVEAVLKEVLRWIPPVPLGLPHRLTEEDTYRSLMIPEGSMMIPNVWGMTRNATVYPDPEKFRPERFLEMDATTAAAADPYNMVFGFGRRICPGKDLADQSVWIAAVSMLAAFDICKARDEAEREITPVPSFAPGMISHVRPFVCDIRPRSQKMARMIEQLDTTS</sequence>
<dbReference type="PANTHER" id="PTHR46300:SF2">
    <property type="entry name" value="CYTOCHROME P450 MONOOXYGENASE ALNH-RELATED"/>
    <property type="match status" value="1"/>
</dbReference>
<gene>
    <name evidence="16" type="ORF">DAEQUDRAFT_728715</name>
</gene>
<comment type="subcellular location">
    <subcellularLocation>
        <location evidence="2">Membrane</location>
    </subcellularLocation>
</comment>
<dbReference type="GO" id="GO:0016705">
    <property type="term" value="F:oxidoreductase activity, acting on paired donors, with incorporation or reduction of molecular oxygen"/>
    <property type="evidence" value="ECO:0007669"/>
    <property type="project" value="InterPro"/>
</dbReference>
<keyword evidence="15" id="KW-0732">Signal</keyword>
<dbReference type="STRING" id="1314783.A0A165P3R0"/>
<evidence type="ECO:0000256" key="2">
    <source>
        <dbReference type="ARBA" id="ARBA00004370"/>
    </source>
</evidence>
<dbReference type="GO" id="GO:0005506">
    <property type="term" value="F:iron ion binding"/>
    <property type="evidence" value="ECO:0007669"/>
    <property type="project" value="InterPro"/>
</dbReference>
<keyword evidence="10 13" id="KW-0408">Iron</keyword>
<keyword evidence="12" id="KW-0472">Membrane</keyword>
<evidence type="ECO:0000256" key="6">
    <source>
        <dbReference type="ARBA" id="ARBA00022692"/>
    </source>
</evidence>
<evidence type="ECO:0000313" key="17">
    <source>
        <dbReference type="Proteomes" id="UP000076727"/>
    </source>
</evidence>